<dbReference type="Proteomes" id="UP001168821">
    <property type="component" value="Unassembled WGS sequence"/>
</dbReference>
<name>A0AA38I9X8_9CUCU</name>
<dbReference type="EMBL" id="JALNTZ010000004">
    <property type="protein sequence ID" value="KAJ3653728.1"/>
    <property type="molecule type" value="Genomic_DNA"/>
</dbReference>
<keyword evidence="2" id="KW-1185">Reference proteome</keyword>
<comment type="caution">
    <text evidence="1">The sequence shown here is derived from an EMBL/GenBank/DDBJ whole genome shotgun (WGS) entry which is preliminary data.</text>
</comment>
<reference evidence="1" key="1">
    <citation type="journal article" date="2023" name="G3 (Bethesda)">
        <title>Whole genome assemblies of Zophobas morio and Tenebrio molitor.</title>
        <authorList>
            <person name="Kaur S."/>
            <person name="Stinson S.A."/>
            <person name="diCenzo G.C."/>
        </authorList>
    </citation>
    <scope>NUCLEOTIDE SEQUENCE</scope>
    <source>
        <strain evidence="1">QUZm001</strain>
    </source>
</reference>
<evidence type="ECO:0000313" key="2">
    <source>
        <dbReference type="Proteomes" id="UP001168821"/>
    </source>
</evidence>
<proteinExistence type="predicted"/>
<sequence length="113" mass="12563">MYLIIRVRSRPKLLIRNEGNSGANGTVAQQNIETQLLFSSNLRSDFNLNLRNLRLLHLSLYGAHMMLFAPEASPSSATRFTIILLEGRSGHFSPRNYLKGAIIASTGPQSRHG</sequence>
<evidence type="ECO:0000313" key="1">
    <source>
        <dbReference type="EMBL" id="KAJ3653728.1"/>
    </source>
</evidence>
<protein>
    <submittedName>
        <fullName evidence="1">Uncharacterized protein</fullName>
    </submittedName>
</protein>
<accession>A0AA38I9X8</accession>
<organism evidence="1 2">
    <name type="scientific">Zophobas morio</name>
    <dbReference type="NCBI Taxonomy" id="2755281"/>
    <lineage>
        <taxon>Eukaryota</taxon>
        <taxon>Metazoa</taxon>
        <taxon>Ecdysozoa</taxon>
        <taxon>Arthropoda</taxon>
        <taxon>Hexapoda</taxon>
        <taxon>Insecta</taxon>
        <taxon>Pterygota</taxon>
        <taxon>Neoptera</taxon>
        <taxon>Endopterygota</taxon>
        <taxon>Coleoptera</taxon>
        <taxon>Polyphaga</taxon>
        <taxon>Cucujiformia</taxon>
        <taxon>Tenebrionidae</taxon>
        <taxon>Zophobas</taxon>
    </lineage>
</organism>
<dbReference type="AlphaFoldDB" id="A0AA38I9X8"/>
<gene>
    <name evidence="1" type="ORF">Zmor_012965</name>
</gene>